<comment type="caution">
    <text evidence="1">The sequence shown here is derived from an EMBL/GenBank/DDBJ whole genome shotgun (WGS) entry which is preliminary data.</text>
</comment>
<protein>
    <submittedName>
        <fullName evidence="1">Uncharacterized protein</fullName>
    </submittedName>
</protein>
<proteinExistence type="predicted"/>
<evidence type="ECO:0000313" key="2">
    <source>
        <dbReference type="Proteomes" id="UP001064048"/>
    </source>
</evidence>
<organism evidence="1 2">
    <name type="scientific">Choristoneura fumiferana</name>
    <name type="common">Spruce budworm moth</name>
    <name type="synonym">Archips fumiferana</name>
    <dbReference type="NCBI Taxonomy" id="7141"/>
    <lineage>
        <taxon>Eukaryota</taxon>
        <taxon>Metazoa</taxon>
        <taxon>Ecdysozoa</taxon>
        <taxon>Arthropoda</taxon>
        <taxon>Hexapoda</taxon>
        <taxon>Insecta</taxon>
        <taxon>Pterygota</taxon>
        <taxon>Neoptera</taxon>
        <taxon>Endopterygota</taxon>
        <taxon>Lepidoptera</taxon>
        <taxon>Glossata</taxon>
        <taxon>Ditrysia</taxon>
        <taxon>Tortricoidea</taxon>
        <taxon>Tortricidae</taxon>
        <taxon>Tortricinae</taxon>
        <taxon>Choristoneura</taxon>
    </lineage>
</organism>
<reference evidence="1 2" key="1">
    <citation type="journal article" date="2022" name="Genome Biol. Evol.">
        <title>The Spruce Budworm Genome: Reconstructing the Evolutionary History of Antifreeze Proteins.</title>
        <authorList>
            <person name="Beliveau C."/>
            <person name="Gagne P."/>
            <person name="Picq S."/>
            <person name="Vernygora O."/>
            <person name="Keeling C.I."/>
            <person name="Pinkney K."/>
            <person name="Doucet D."/>
            <person name="Wen F."/>
            <person name="Johnston J.S."/>
            <person name="Maaroufi H."/>
            <person name="Boyle B."/>
            <person name="Laroche J."/>
            <person name="Dewar K."/>
            <person name="Juretic N."/>
            <person name="Blackburn G."/>
            <person name="Nisole A."/>
            <person name="Brunet B."/>
            <person name="Brandao M."/>
            <person name="Lumley L."/>
            <person name="Duan J."/>
            <person name="Quan G."/>
            <person name="Lucarotti C.J."/>
            <person name="Roe A.D."/>
            <person name="Sperling F.A.H."/>
            <person name="Levesque R.C."/>
            <person name="Cusson M."/>
        </authorList>
    </citation>
    <scope>NUCLEOTIDE SEQUENCE [LARGE SCALE GENOMIC DNA]</scope>
    <source>
        <strain evidence="1">Glfc:IPQL:Cfum</strain>
    </source>
</reference>
<evidence type="ECO:0000313" key="1">
    <source>
        <dbReference type="EMBL" id="KAI8439321.1"/>
    </source>
</evidence>
<keyword evidence="2" id="KW-1185">Reference proteome</keyword>
<accession>A0ACC0KTC1</accession>
<sequence length="154" mass="18429">MYAFKPRPSLTQDSPDKMFAVMQIDEDHTRDFRRKLRPKCEFVCKYCQRRFTKSYNLMIHERTHKSPELTFSCEVCGKSFKRQDNLRQHRQKGHNLVLETVRFSLQLKQGDRLSKMVMFQDKCDHSIRIIRDNSLRKSIRASPLTPPGWDFCND</sequence>
<gene>
    <name evidence="1" type="ORF">MSG28_013149</name>
</gene>
<name>A0ACC0KTC1_CHOFU</name>
<dbReference type="Proteomes" id="UP001064048">
    <property type="component" value="Chromosome 23"/>
</dbReference>
<dbReference type="EMBL" id="CM046123">
    <property type="protein sequence ID" value="KAI8439321.1"/>
    <property type="molecule type" value="Genomic_DNA"/>
</dbReference>